<keyword evidence="4" id="KW-0378">Hydrolase</keyword>
<evidence type="ECO:0000256" key="3">
    <source>
        <dbReference type="ARBA" id="ARBA00022722"/>
    </source>
</evidence>
<dbReference type="InterPro" id="IPR047021">
    <property type="entry name" value="REXO1/3/4-like"/>
</dbReference>
<feature type="region of interest" description="Disordered" evidence="7">
    <location>
        <begin position="140"/>
        <end position="166"/>
    </location>
</feature>
<accession>A0A6A6TTD6</accession>
<keyword evidence="10" id="KW-1185">Reference proteome</keyword>
<dbReference type="GO" id="GO:0004527">
    <property type="term" value="F:exonuclease activity"/>
    <property type="evidence" value="ECO:0007669"/>
    <property type="project" value="UniProtKB-KW"/>
</dbReference>
<evidence type="ECO:0000256" key="1">
    <source>
        <dbReference type="ARBA" id="ARBA00004123"/>
    </source>
</evidence>
<evidence type="ECO:0000256" key="4">
    <source>
        <dbReference type="ARBA" id="ARBA00022801"/>
    </source>
</evidence>
<evidence type="ECO:0000256" key="2">
    <source>
        <dbReference type="ARBA" id="ARBA00006357"/>
    </source>
</evidence>
<dbReference type="Gene3D" id="3.30.420.10">
    <property type="entry name" value="Ribonuclease H-like superfamily/Ribonuclease H"/>
    <property type="match status" value="1"/>
</dbReference>
<keyword evidence="6" id="KW-0539">Nucleus</keyword>
<name>A0A6A6TTD6_9PLEO</name>
<dbReference type="GO" id="GO:0005634">
    <property type="term" value="C:nucleus"/>
    <property type="evidence" value="ECO:0007669"/>
    <property type="project" value="UniProtKB-SubCell"/>
</dbReference>
<dbReference type="AlphaFoldDB" id="A0A6A6TTD6"/>
<dbReference type="InterPro" id="IPR013520">
    <property type="entry name" value="Ribonucl_H"/>
</dbReference>
<evidence type="ECO:0000256" key="6">
    <source>
        <dbReference type="ARBA" id="ARBA00023242"/>
    </source>
</evidence>
<evidence type="ECO:0000259" key="8">
    <source>
        <dbReference type="SMART" id="SM00479"/>
    </source>
</evidence>
<feature type="domain" description="Exonuclease" evidence="8">
    <location>
        <begin position="337"/>
        <end position="497"/>
    </location>
</feature>
<dbReference type="CDD" id="cd06145">
    <property type="entry name" value="REX1_like"/>
    <property type="match status" value="1"/>
</dbReference>
<dbReference type="PANTHER" id="PTHR12801">
    <property type="entry name" value="RNA EXONUCLEASE REXO1 / RECO3 FAMILY MEMBER-RELATED"/>
    <property type="match status" value="1"/>
</dbReference>
<protein>
    <recommendedName>
        <fullName evidence="8">Exonuclease domain-containing protein</fullName>
    </recommendedName>
</protein>
<gene>
    <name evidence="9" type="ORF">K491DRAFT_584437</name>
</gene>
<comment type="subcellular location">
    <subcellularLocation>
        <location evidence="1">Nucleus</location>
    </subcellularLocation>
</comment>
<proteinExistence type="inferred from homology"/>
<dbReference type="Proteomes" id="UP000799324">
    <property type="component" value="Unassembled WGS sequence"/>
</dbReference>
<sequence>MDVEHSDDRLPSEPSGANRSEQHSTPEAQPEHKSQRESDEDTRQSSGQHARDGHAPTKEERRKARKLERNYPAIHRSNHSTLRSHVQISDLQGLALYILADGNAPEWVAVSHRNSIKRVVVLMVPGLELGMFNGDISLQSPESPCNTHTNGSEQVPGRSSGANSGYAPQKYLDIGLGEYYPASLRPHRLPEALRPLSDIFSCVWPTKASGNHRNHQYHNIHSALQTMLNSPIPMTQEEKQMRKNIKGPMPQKSNPSEERRTPITEYIATFAEQQDYGFVIHPAWYTTPEAKDAAYEQRKATHTSTEDGWVDTAVASLEGDDLPDGQIEKGSVTAGRKIFSIDCEMCKSELGESLLTRATLLDWDGSVVLDKLVKPDVPIHDYVTRYSGITAEMLKDVTTTLSDIQKELLTILTPQAVLVGHSLNSDLKALKLTHPFVVDTGILYPHPNAPHSRHALKWLTPKYLRREIQKGVNGHDSVEDALACLDLVKQKCERGPKWGTGENNVEAIFKRLGRTLRPQGNGATRTGAAVDWGDPSRGHAAQAEVAIGCKTDDDVVEGLKTVLKGQAVGKSGVTGEVDFVWGRLRELELVRGWWGESKTDNVMEIRRAALERLGRPYFEGKDEEDTEATPAELGVAVARTVQHIAQVFESLPPCTAFIVYSGTGDPREVRELQAKRRQWKEEYQTRKWNDLSVQWTDTETIALSQACHRARNGVGFVVVK</sequence>
<dbReference type="FunFam" id="3.30.420.10:FF:000019">
    <property type="entry name" value="RNA exonuclease NEF-sp"/>
    <property type="match status" value="1"/>
</dbReference>
<organism evidence="9 10">
    <name type="scientific">Lophiostoma macrostomum CBS 122681</name>
    <dbReference type="NCBI Taxonomy" id="1314788"/>
    <lineage>
        <taxon>Eukaryota</taxon>
        <taxon>Fungi</taxon>
        <taxon>Dikarya</taxon>
        <taxon>Ascomycota</taxon>
        <taxon>Pezizomycotina</taxon>
        <taxon>Dothideomycetes</taxon>
        <taxon>Pleosporomycetidae</taxon>
        <taxon>Pleosporales</taxon>
        <taxon>Lophiostomataceae</taxon>
        <taxon>Lophiostoma</taxon>
    </lineage>
</organism>
<dbReference type="Pfam" id="PF00929">
    <property type="entry name" value="RNase_T"/>
    <property type="match status" value="1"/>
</dbReference>
<keyword evidence="5" id="KW-0269">Exonuclease</keyword>
<dbReference type="InterPro" id="IPR036397">
    <property type="entry name" value="RNaseH_sf"/>
</dbReference>
<dbReference type="InterPro" id="IPR034922">
    <property type="entry name" value="REX1-like_exo"/>
</dbReference>
<dbReference type="SUPFAM" id="SSF53098">
    <property type="entry name" value="Ribonuclease H-like"/>
    <property type="match status" value="1"/>
</dbReference>
<dbReference type="SMART" id="SM00479">
    <property type="entry name" value="EXOIII"/>
    <property type="match status" value="1"/>
</dbReference>
<dbReference type="PANTHER" id="PTHR12801:SF115">
    <property type="entry name" value="FI18136P1-RELATED"/>
    <property type="match status" value="1"/>
</dbReference>
<comment type="similarity">
    <text evidence="2">Belongs to the REXO1/REXO3 family.</text>
</comment>
<reference evidence="9" key="1">
    <citation type="journal article" date="2020" name="Stud. Mycol.">
        <title>101 Dothideomycetes genomes: a test case for predicting lifestyles and emergence of pathogens.</title>
        <authorList>
            <person name="Haridas S."/>
            <person name="Albert R."/>
            <person name="Binder M."/>
            <person name="Bloem J."/>
            <person name="Labutti K."/>
            <person name="Salamov A."/>
            <person name="Andreopoulos B."/>
            <person name="Baker S."/>
            <person name="Barry K."/>
            <person name="Bills G."/>
            <person name="Bluhm B."/>
            <person name="Cannon C."/>
            <person name="Castanera R."/>
            <person name="Culley D."/>
            <person name="Daum C."/>
            <person name="Ezra D."/>
            <person name="Gonzalez J."/>
            <person name="Henrissat B."/>
            <person name="Kuo A."/>
            <person name="Liang C."/>
            <person name="Lipzen A."/>
            <person name="Lutzoni F."/>
            <person name="Magnuson J."/>
            <person name="Mondo S."/>
            <person name="Nolan M."/>
            <person name="Ohm R."/>
            <person name="Pangilinan J."/>
            <person name="Park H.-J."/>
            <person name="Ramirez L."/>
            <person name="Alfaro M."/>
            <person name="Sun H."/>
            <person name="Tritt A."/>
            <person name="Yoshinaga Y."/>
            <person name="Zwiers L.-H."/>
            <person name="Turgeon B."/>
            <person name="Goodwin S."/>
            <person name="Spatafora J."/>
            <person name="Crous P."/>
            <person name="Grigoriev I."/>
        </authorList>
    </citation>
    <scope>NUCLEOTIDE SEQUENCE</scope>
    <source>
        <strain evidence="9">CBS 122681</strain>
    </source>
</reference>
<dbReference type="OrthoDB" id="206335at2759"/>
<evidence type="ECO:0000313" key="10">
    <source>
        <dbReference type="Proteomes" id="UP000799324"/>
    </source>
</evidence>
<feature type="compositionally biased region" description="Polar residues" evidence="7">
    <location>
        <begin position="140"/>
        <end position="153"/>
    </location>
</feature>
<feature type="compositionally biased region" description="Basic and acidic residues" evidence="7">
    <location>
        <begin position="20"/>
        <end position="62"/>
    </location>
</feature>
<keyword evidence="3" id="KW-0540">Nuclease</keyword>
<feature type="compositionally biased region" description="Basic and acidic residues" evidence="7">
    <location>
        <begin position="1"/>
        <end position="11"/>
    </location>
</feature>
<dbReference type="InterPro" id="IPR012337">
    <property type="entry name" value="RNaseH-like_sf"/>
</dbReference>
<evidence type="ECO:0000256" key="7">
    <source>
        <dbReference type="SAM" id="MobiDB-lite"/>
    </source>
</evidence>
<dbReference type="GO" id="GO:0003676">
    <property type="term" value="F:nucleic acid binding"/>
    <property type="evidence" value="ECO:0007669"/>
    <property type="project" value="InterPro"/>
</dbReference>
<evidence type="ECO:0000256" key="5">
    <source>
        <dbReference type="ARBA" id="ARBA00022839"/>
    </source>
</evidence>
<feature type="region of interest" description="Disordered" evidence="7">
    <location>
        <begin position="1"/>
        <end position="78"/>
    </location>
</feature>
<dbReference type="EMBL" id="MU004288">
    <property type="protein sequence ID" value="KAF2663030.1"/>
    <property type="molecule type" value="Genomic_DNA"/>
</dbReference>
<evidence type="ECO:0000313" key="9">
    <source>
        <dbReference type="EMBL" id="KAF2663030.1"/>
    </source>
</evidence>